<evidence type="ECO:0000256" key="4">
    <source>
        <dbReference type="ARBA" id="ARBA00023163"/>
    </source>
</evidence>
<dbReference type="RefSeq" id="WP_085188014.1">
    <property type="nucleotide sequence ID" value="NZ_AP022605.1"/>
</dbReference>
<dbReference type="SUPFAM" id="SSF52172">
    <property type="entry name" value="CheY-like"/>
    <property type="match status" value="1"/>
</dbReference>
<dbReference type="KEGG" id="mdr:MDOR_30670"/>
<dbReference type="AlphaFoldDB" id="A0A1X1TJB6"/>
<dbReference type="InterPro" id="IPR005561">
    <property type="entry name" value="ANTAR"/>
</dbReference>
<dbReference type="STRING" id="126673.AWC01_02850"/>
<dbReference type="InterPro" id="IPR003018">
    <property type="entry name" value="GAF"/>
</dbReference>
<dbReference type="EMBL" id="LQOS01000011">
    <property type="protein sequence ID" value="ORV44671.1"/>
    <property type="molecule type" value="Genomic_DNA"/>
</dbReference>
<dbReference type="InterPro" id="IPR036388">
    <property type="entry name" value="WH-like_DNA-bd_sf"/>
</dbReference>
<organism evidence="7 8">
    <name type="scientific">Mycolicibacterium doricum</name>
    <dbReference type="NCBI Taxonomy" id="126673"/>
    <lineage>
        <taxon>Bacteria</taxon>
        <taxon>Bacillati</taxon>
        <taxon>Actinomycetota</taxon>
        <taxon>Actinomycetes</taxon>
        <taxon>Mycobacteriales</taxon>
        <taxon>Mycobacteriaceae</taxon>
        <taxon>Mycolicibacterium</taxon>
    </lineage>
</organism>
<protein>
    <submittedName>
        <fullName evidence="7">Response regulator receiver protein</fullName>
    </submittedName>
    <submittedName>
        <fullName evidence="6">Transcriptional regulator</fullName>
    </submittedName>
</protein>
<evidence type="ECO:0000259" key="5">
    <source>
        <dbReference type="PROSITE" id="PS50921"/>
    </source>
</evidence>
<evidence type="ECO:0000313" key="9">
    <source>
        <dbReference type="Proteomes" id="UP000467201"/>
    </source>
</evidence>
<dbReference type="GO" id="GO:0016301">
    <property type="term" value="F:kinase activity"/>
    <property type="evidence" value="ECO:0007669"/>
    <property type="project" value="UniProtKB-KW"/>
</dbReference>
<gene>
    <name evidence="7" type="ORF">AWC01_02850</name>
    <name evidence="6" type="ORF">MDOR_30670</name>
</gene>
<evidence type="ECO:0000313" key="8">
    <source>
        <dbReference type="Proteomes" id="UP000193564"/>
    </source>
</evidence>
<reference evidence="6" key="3">
    <citation type="submission" date="2020-02" db="EMBL/GenBank/DDBJ databases">
        <authorList>
            <person name="Matsumoto Y."/>
            <person name="Motooka D."/>
            <person name="Nakamura S."/>
        </authorList>
    </citation>
    <scope>NUCLEOTIDE SEQUENCE</scope>
    <source>
        <strain evidence="6">JCM 12405</strain>
    </source>
</reference>
<dbReference type="Proteomes" id="UP000193564">
    <property type="component" value="Unassembled WGS sequence"/>
</dbReference>
<proteinExistence type="predicted"/>
<keyword evidence="2" id="KW-0418">Kinase</keyword>
<keyword evidence="4" id="KW-0804">Transcription</keyword>
<dbReference type="InterPro" id="IPR029016">
    <property type="entry name" value="GAF-like_dom_sf"/>
</dbReference>
<dbReference type="GO" id="GO:0003723">
    <property type="term" value="F:RNA binding"/>
    <property type="evidence" value="ECO:0007669"/>
    <property type="project" value="InterPro"/>
</dbReference>
<feature type="domain" description="ANTAR" evidence="5">
    <location>
        <begin position="165"/>
        <end position="226"/>
    </location>
</feature>
<dbReference type="SUPFAM" id="SSF55781">
    <property type="entry name" value="GAF domain-like"/>
    <property type="match status" value="1"/>
</dbReference>
<dbReference type="EMBL" id="AP022605">
    <property type="protein sequence ID" value="BBZ08898.1"/>
    <property type="molecule type" value="Genomic_DNA"/>
</dbReference>
<dbReference type="InterPro" id="IPR012074">
    <property type="entry name" value="GAF_ANTAR"/>
</dbReference>
<evidence type="ECO:0000313" key="7">
    <source>
        <dbReference type="EMBL" id="ORV44671.1"/>
    </source>
</evidence>
<keyword evidence="1" id="KW-0808">Transferase</keyword>
<reference evidence="6 9" key="2">
    <citation type="journal article" date="2019" name="Emerg. Microbes Infect.">
        <title>Comprehensive subspecies identification of 175 nontuberculous mycobacteria species based on 7547 genomic profiles.</title>
        <authorList>
            <person name="Matsumoto Y."/>
            <person name="Kinjo T."/>
            <person name="Motooka D."/>
            <person name="Nabeya D."/>
            <person name="Jung N."/>
            <person name="Uechi K."/>
            <person name="Horii T."/>
            <person name="Iida T."/>
            <person name="Fujita J."/>
            <person name="Nakamura S."/>
        </authorList>
    </citation>
    <scope>NUCLEOTIDE SEQUENCE [LARGE SCALE GENOMIC DNA]</scope>
    <source>
        <strain evidence="6 9">JCM 12405</strain>
    </source>
</reference>
<evidence type="ECO:0000256" key="3">
    <source>
        <dbReference type="ARBA" id="ARBA00023015"/>
    </source>
</evidence>
<accession>A0A1X1TJB6</accession>
<dbReference type="InterPro" id="IPR011006">
    <property type="entry name" value="CheY-like_superfamily"/>
</dbReference>
<dbReference type="SMART" id="SM01012">
    <property type="entry name" value="ANTAR"/>
    <property type="match status" value="1"/>
</dbReference>
<dbReference type="PROSITE" id="PS50921">
    <property type="entry name" value="ANTAR"/>
    <property type="match status" value="1"/>
</dbReference>
<reference evidence="7 8" key="1">
    <citation type="submission" date="2016-01" db="EMBL/GenBank/DDBJ databases">
        <title>The new phylogeny of the genus Mycobacterium.</title>
        <authorList>
            <person name="Tarcisio F."/>
            <person name="Conor M."/>
            <person name="Antonella G."/>
            <person name="Elisabetta G."/>
            <person name="Giulia F.S."/>
            <person name="Sara T."/>
            <person name="Anna F."/>
            <person name="Clotilde B."/>
            <person name="Roberto B."/>
            <person name="Veronica D.S."/>
            <person name="Fabio R."/>
            <person name="Monica P."/>
            <person name="Olivier J."/>
            <person name="Enrico T."/>
            <person name="Nicola S."/>
        </authorList>
    </citation>
    <scope>NUCLEOTIDE SEQUENCE [LARGE SCALE GENOMIC DNA]</scope>
    <source>
        <strain evidence="7 8">DSM 44339</strain>
    </source>
</reference>
<sequence length="233" mass="25345">MSTRSESAIALRLAELVRDLGGRFDASAQAVLDELAGSVVGLLPGAQYCGITTATRDGAVETVGATHPFAFVLDEIQDRRQEGPCLSAAWNQLTIAVDDLTVDQRWPRFRLDALAETPIRSVLSFQLFTSRKQAGALNFYAEQPGAFDGGAVEEGLTLAAHTAIAWHIARRDEQFRSALASRDIIGQAKGIIMERFDVDAVQAFELLKRLSQDTNTPLVVVAERLINADHPAR</sequence>
<dbReference type="Proteomes" id="UP000467201">
    <property type="component" value="Chromosome"/>
</dbReference>
<dbReference type="Gene3D" id="1.10.10.10">
    <property type="entry name" value="Winged helix-like DNA-binding domain superfamily/Winged helix DNA-binding domain"/>
    <property type="match status" value="1"/>
</dbReference>
<dbReference type="Gene3D" id="3.30.450.40">
    <property type="match status" value="1"/>
</dbReference>
<evidence type="ECO:0000256" key="1">
    <source>
        <dbReference type="ARBA" id="ARBA00022679"/>
    </source>
</evidence>
<dbReference type="OrthoDB" id="4629915at2"/>
<name>A0A1X1TJB6_9MYCO</name>
<evidence type="ECO:0000256" key="2">
    <source>
        <dbReference type="ARBA" id="ARBA00022777"/>
    </source>
</evidence>
<dbReference type="PIRSF" id="PIRSF036625">
    <property type="entry name" value="GAF_ANTAR"/>
    <property type="match status" value="1"/>
</dbReference>
<evidence type="ECO:0000313" key="6">
    <source>
        <dbReference type="EMBL" id="BBZ08898.1"/>
    </source>
</evidence>
<keyword evidence="8" id="KW-1185">Reference proteome</keyword>
<keyword evidence="3" id="KW-0805">Transcription regulation</keyword>
<dbReference type="Pfam" id="PF03861">
    <property type="entry name" value="ANTAR"/>
    <property type="match status" value="1"/>
</dbReference>
<dbReference type="Pfam" id="PF13185">
    <property type="entry name" value="GAF_2"/>
    <property type="match status" value="1"/>
</dbReference>